<protein>
    <submittedName>
        <fullName evidence="3">ParB/RepB/Spo0J family partition protein</fullName>
    </submittedName>
</protein>
<dbReference type="InterPro" id="IPR036086">
    <property type="entry name" value="ParB/Sulfiredoxin_sf"/>
</dbReference>
<sequence>MNSASVRDFKLSTIGNESQLTGSVKTSALMDIGLLQLSGSLRVDGEDPVHVRLLADVEGELPPILIHRQTMRVLDGRHRLRAAMLRGEEKIAVTFFDGDENQAFIMGVRANVMHGLPLSLADRRAAAARIIKAHAEWSDRAIAAVSGLSADTVGAIRRCSTDGSGQLNKRVGRDGKTRPVDPTVGRLRAAELFTAKPDASLREVAREAGIAAGTARDVRERIRKGLEPTRGSEGHRAVDSEKDQVRISSKSGPESSLAGLEQVLAILQDLRKDPSLRFNDSGRRVLHLLDQHALTREDKSVLVSGAPPHCAIVIARLAQAYSTVWKALAEEIAQQVKTLAV</sequence>
<evidence type="ECO:0000256" key="1">
    <source>
        <dbReference type="SAM" id="MobiDB-lite"/>
    </source>
</evidence>
<dbReference type="Proteomes" id="UP001236014">
    <property type="component" value="Chromosome"/>
</dbReference>
<gene>
    <name evidence="3" type="ORF">QRX50_37000</name>
</gene>
<feature type="region of interest" description="Disordered" evidence="1">
    <location>
        <begin position="223"/>
        <end position="254"/>
    </location>
</feature>
<accession>A0A9Y2MVJ7</accession>
<feature type="domain" description="ParB-like N-terminal" evidence="2">
    <location>
        <begin position="28"/>
        <end position="112"/>
    </location>
</feature>
<dbReference type="SUPFAM" id="SSF110849">
    <property type="entry name" value="ParB/Sulfiredoxin"/>
    <property type="match status" value="1"/>
</dbReference>
<feature type="compositionally biased region" description="Basic and acidic residues" evidence="1">
    <location>
        <begin position="223"/>
        <end position="245"/>
    </location>
</feature>
<evidence type="ECO:0000313" key="4">
    <source>
        <dbReference type="Proteomes" id="UP001236014"/>
    </source>
</evidence>
<dbReference type="InterPro" id="IPR003115">
    <property type="entry name" value="ParB_N"/>
</dbReference>
<evidence type="ECO:0000259" key="2">
    <source>
        <dbReference type="SMART" id="SM00470"/>
    </source>
</evidence>
<dbReference type="AlphaFoldDB" id="A0A9Y2MVJ7"/>
<evidence type="ECO:0000313" key="3">
    <source>
        <dbReference type="EMBL" id="WIX76974.1"/>
    </source>
</evidence>
<dbReference type="SMART" id="SM00470">
    <property type="entry name" value="ParB"/>
    <property type="match status" value="1"/>
</dbReference>
<organism evidence="3 4">
    <name type="scientific">Amycolatopsis carbonis</name>
    <dbReference type="NCBI Taxonomy" id="715471"/>
    <lineage>
        <taxon>Bacteria</taxon>
        <taxon>Bacillati</taxon>
        <taxon>Actinomycetota</taxon>
        <taxon>Actinomycetes</taxon>
        <taxon>Pseudonocardiales</taxon>
        <taxon>Pseudonocardiaceae</taxon>
        <taxon>Amycolatopsis</taxon>
    </lineage>
</organism>
<dbReference type="KEGG" id="acab:QRX50_37000"/>
<proteinExistence type="predicted"/>
<reference evidence="3 4" key="1">
    <citation type="submission" date="2023-06" db="EMBL/GenBank/DDBJ databases">
        <authorList>
            <person name="Oyuntsetseg B."/>
            <person name="Kim S.B."/>
        </authorList>
    </citation>
    <scope>NUCLEOTIDE SEQUENCE [LARGE SCALE GENOMIC DNA]</scope>
    <source>
        <strain evidence="3 4">2-15</strain>
    </source>
</reference>
<dbReference type="EMBL" id="CP127294">
    <property type="protein sequence ID" value="WIX76974.1"/>
    <property type="molecule type" value="Genomic_DNA"/>
</dbReference>
<name>A0A9Y2MVJ7_9PSEU</name>
<dbReference type="RefSeq" id="WP_285967719.1">
    <property type="nucleotide sequence ID" value="NZ_CP127294.1"/>
</dbReference>
<keyword evidence="4" id="KW-1185">Reference proteome</keyword>
<feature type="region of interest" description="Disordered" evidence="1">
    <location>
        <begin position="163"/>
        <end position="182"/>
    </location>
</feature>